<comment type="caution">
    <text evidence="4">The sequence shown here is derived from an EMBL/GenBank/DDBJ whole genome shotgun (WGS) entry which is preliminary data.</text>
</comment>
<accession>A0A817MJP3</accession>
<gene>
    <name evidence="4" type="ORF">TIS948_LOCUS5039</name>
</gene>
<dbReference type="OrthoDB" id="243840at2759"/>
<protein>
    <recommendedName>
        <fullName evidence="3">SH3 domain-containing protein</fullName>
    </recommendedName>
</protein>
<keyword evidence="1" id="KW-0728">SH3 domain</keyword>
<feature type="compositionally biased region" description="Basic and acidic residues" evidence="2">
    <location>
        <begin position="35"/>
        <end position="47"/>
    </location>
</feature>
<feature type="domain" description="SH3" evidence="3">
    <location>
        <begin position="63"/>
        <end position="130"/>
    </location>
</feature>
<evidence type="ECO:0000313" key="4">
    <source>
        <dbReference type="EMBL" id="CAF3070032.1"/>
    </source>
</evidence>
<dbReference type="InterPro" id="IPR036028">
    <property type="entry name" value="SH3-like_dom_sf"/>
</dbReference>
<dbReference type="EMBL" id="CAJNXB010000572">
    <property type="protein sequence ID" value="CAF3070032.1"/>
    <property type="molecule type" value="Genomic_DNA"/>
</dbReference>
<dbReference type="SUPFAM" id="SSF50044">
    <property type="entry name" value="SH3-domain"/>
    <property type="match status" value="1"/>
</dbReference>
<dbReference type="InterPro" id="IPR001452">
    <property type="entry name" value="SH3_domain"/>
</dbReference>
<dbReference type="Proteomes" id="UP000663825">
    <property type="component" value="Unassembled WGS sequence"/>
</dbReference>
<proteinExistence type="predicted"/>
<dbReference type="CDD" id="cd00174">
    <property type="entry name" value="SH3"/>
    <property type="match status" value="1"/>
</dbReference>
<name>A0A817MJP3_9BILA</name>
<feature type="region of interest" description="Disordered" evidence="2">
    <location>
        <begin position="31"/>
        <end position="57"/>
    </location>
</feature>
<dbReference type="AlphaFoldDB" id="A0A817MJP3"/>
<dbReference type="Gene3D" id="2.30.30.40">
    <property type="entry name" value="SH3 Domains"/>
    <property type="match status" value="1"/>
</dbReference>
<evidence type="ECO:0000259" key="3">
    <source>
        <dbReference type="SMART" id="SM00326"/>
    </source>
</evidence>
<evidence type="ECO:0000256" key="2">
    <source>
        <dbReference type="SAM" id="MobiDB-lite"/>
    </source>
</evidence>
<organism evidence="4 5">
    <name type="scientific">Rotaria socialis</name>
    <dbReference type="NCBI Taxonomy" id="392032"/>
    <lineage>
        <taxon>Eukaryota</taxon>
        <taxon>Metazoa</taxon>
        <taxon>Spiralia</taxon>
        <taxon>Gnathifera</taxon>
        <taxon>Rotifera</taxon>
        <taxon>Eurotatoria</taxon>
        <taxon>Bdelloidea</taxon>
        <taxon>Philodinida</taxon>
        <taxon>Philodinidae</taxon>
        <taxon>Rotaria</taxon>
    </lineage>
</organism>
<dbReference type="SMART" id="SM00326">
    <property type="entry name" value="SH3"/>
    <property type="match status" value="1"/>
</dbReference>
<evidence type="ECO:0000256" key="1">
    <source>
        <dbReference type="ARBA" id="ARBA00022443"/>
    </source>
</evidence>
<evidence type="ECO:0000313" key="5">
    <source>
        <dbReference type="Proteomes" id="UP000663825"/>
    </source>
</evidence>
<reference evidence="4" key="1">
    <citation type="submission" date="2021-02" db="EMBL/GenBank/DDBJ databases">
        <authorList>
            <person name="Nowell W R."/>
        </authorList>
    </citation>
    <scope>NUCLEOTIDE SEQUENCE</scope>
</reference>
<sequence>MHGSEIEYFTIVDDVANTWITSLDRIFNRQSSDVDENRSESDDDRSIPKRLPPRPENSVSLDKIYVCLYNHDATTTEDSHELEFQCGDLLYIINTDGPNFYVGFKYEIRPSTDKTPRIGLAFKDYITPVFEKI</sequence>